<dbReference type="AlphaFoldDB" id="A0A086AIR0"/>
<proteinExistence type="predicted"/>
<dbReference type="Proteomes" id="UP000028712">
    <property type="component" value="Unassembled WGS sequence"/>
</dbReference>
<dbReference type="Proteomes" id="UP000198424">
    <property type="component" value="Unassembled WGS sequence"/>
</dbReference>
<evidence type="ECO:0000313" key="3">
    <source>
        <dbReference type="Proteomes" id="UP000028712"/>
    </source>
</evidence>
<comment type="caution">
    <text evidence="1">The sequence shown here is derived from an EMBL/GenBank/DDBJ whole genome shotgun (WGS) entry which is preliminary data.</text>
</comment>
<reference evidence="1 3" key="1">
    <citation type="submission" date="2014-07" db="EMBL/GenBank/DDBJ databases">
        <title>Genome of Flavobacterium hydatis DSM 2063.</title>
        <authorList>
            <person name="Pipes S.E."/>
            <person name="Stropko S.J."/>
            <person name="Newman J.D."/>
        </authorList>
    </citation>
    <scope>NUCLEOTIDE SEQUENCE [LARGE SCALE GENOMIC DNA]</scope>
    <source>
        <strain evidence="1 3">DSM 2063</strain>
    </source>
</reference>
<name>A0A086AIR0_FLAHY</name>
<protein>
    <recommendedName>
        <fullName evidence="5">Lipoprotein</fullName>
    </recommendedName>
</protein>
<evidence type="ECO:0000313" key="2">
    <source>
        <dbReference type="EMBL" id="OXA90232.1"/>
    </source>
</evidence>
<evidence type="ECO:0008006" key="5">
    <source>
        <dbReference type="Google" id="ProtNLM"/>
    </source>
</evidence>
<evidence type="ECO:0000313" key="4">
    <source>
        <dbReference type="Proteomes" id="UP000198424"/>
    </source>
</evidence>
<organism evidence="1 3">
    <name type="scientific">Flavobacterium hydatis</name>
    <name type="common">Cytophaga aquatilis</name>
    <dbReference type="NCBI Taxonomy" id="991"/>
    <lineage>
        <taxon>Bacteria</taxon>
        <taxon>Pseudomonadati</taxon>
        <taxon>Bacteroidota</taxon>
        <taxon>Flavobacteriia</taxon>
        <taxon>Flavobacteriales</taxon>
        <taxon>Flavobacteriaceae</taxon>
        <taxon>Flavobacterium</taxon>
    </lineage>
</organism>
<accession>A0A086AIR0</accession>
<dbReference type="PROSITE" id="PS51257">
    <property type="entry name" value="PROKAR_LIPOPROTEIN"/>
    <property type="match status" value="1"/>
</dbReference>
<dbReference type="EMBL" id="MUGY01000028">
    <property type="protein sequence ID" value="OXA90232.1"/>
    <property type="molecule type" value="Genomic_DNA"/>
</dbReference>
<sequence length="238" mass="26440">MKKTLLFILVFPLLIISCTTEENVSEELKNKTAKMLKIKKILLQPANTANPYDDIGKQHNDVLEIYLATYPPTDSTGTIMSQVQLITLSNTFSIKQDCNSPYALEAISAILANPQNYVTSTIENSTLTTPAKTSLSDFINSWPTLQTQDFESIYQFIITFESGILTNSLLTSEDKRIILTASTIARYSFYYKECKDRDWDTTVGNSVGGIVGALNDSLSPVTMALVTGIAQYNLNVHR</sequence>
<dbReference type="eggNOG" id="ENOG5033H6A">
    <property type="taxonomic scope" value="Bacteria"/>
</dbReference>
<gene>
    <name evidence="2" type="ORF">B0A62_19355</name>
    <name evidence="1" type="ORF">IW20_10425</name>
</gene>
<dbReference type="RefSeq" id="WP_035621531.1">
    <property type="nucleotide sequence ID" value="NZ_JBEWQG010000024.1"/>
</dbReference>
<dbReference type="EMBL" id="JPRM01000014">
    <property type="protein sequence ID" value="KFF16574.1"/>
    <property type="molecule type" value="Genomic_DNA"/>
</dbReference>
<dbReference type="OrthoDB" id="646079at2"/>
<keyword evidence="4" id="KW-1185">Reference proteome</keyword>
<reference evidence="2 4" key="2">
    <citation type="submission" date="2016-11" db="EMBL/GenBank/DDBJ databases">
        <title>Whole genomes of Flavobacteriaceae.</title>
        <authorList>
            <person name="Stine C."/>
            <person name="Li C."/>
            <person name="Tadesse D."/>
        </authorList>
    </citation>
    <scope>NUCLEOTIDE SEQUENCE [LARGE SCALE GENOMIC DNA]</scope>
    <source>
        <strain evidence="2 4">ATCC 29551</strain>
    </source>
</reference>
<evidence type="ECO:0000313" key="1">
    <source>
        <dbReference type="EMBL" id="KFF16574.1"/>
    </source>
</evidence>